<dbReference type="Pfam" id="PF01850">
    <property type="entry name" value="PIN"/>
    <property type="match status" value="1"/>
</dbReference>
<dbReference type="Gene3D" id="3.40.50.1010">
    <property type="entry name" value="5'-nuclease"/>
    <property type="match status" value="1"/>
</dbReference>
<accession>B8KV22</accession>
<name>B8KV22_9GAMM</name>
<organism evidence="2 3">
    <name type="scientific">Luminiphilus syltensis NOR5-1B</name>
    <dbReference type="NCBI Taxonomy" id="565045"/>
    <lineage>
        <taxon>Bacteria</taxon>
        <taxon>Pseudomonadati</taxon>
        <taxon>Pseudomonadota</taxon>
        <taxon>Gammaproteobacteria</taxon>
        <taxon>Cellvibrionales</taxon>
        <taxon>Halieaceae</taxon>
        <taxon>Luminiphilus</taxon>
    </lineage>
</organism>
<dbReference type="SUPFAM" id="SSF88723">
    <property type="entry name" value="PIN domain-like"/>
    <property type="match status" value="1"/>
</dbReference>
<keyword evidence="3" id="KW-1185">Reference proteome</keyword>
<protein>
    <recommendedName>
        <fullName evidence="1">PIN domain-containing protein</fullName>
    </recommendedName>
</protein>
<proteinExistence type="predicted"/>
<evidence type="ECO:0000259" key="1">
    <source>
        <dbReference type="Pfam" id="PF01850"/>
    </source>
</evidence>
<dbReference type="eggNOG" id="COG4374">
    <property type="taxonomic scope" value="Bacteria"/>
</dbReference>
<reference evidence="3" key="1">
    <citation type="journal article" date="2013" name="BMC Microbiol.">
        <title>Taxonomy and evolution of bacteriochlorophyll a-containing members of the OM60/NOR5 clade of marine gammaproteobacteria: description of Luminiphilus syltensis gen. nov., sp. nov., reclassification of Haliea rubra as Pseudohaliea rubra gen. nov., comb. nov., and emendation of Chromatocurvus halotolerans.</title>
        <authorList>
            <person name="Spring S."/>
            <person name="Riedel T."/>
            <person name="Sproer C."/>
            <person name="Yan S."/>
            <person name="Harder J."/>
            <person name="Fuchs B.M."/>
        </authorList>
    </citation>
    <scope>NUCLEOTIDE SEQUENCE [LARGE SCALE GENOMIC DNA]</scope>
    <source>
        <strain evidence="3">NOR51-B</strain>
    </source>
</reference>
<evidence type="ECO:0000313" key="2">
    <source>
        <dbReference type="EMBL" id="EED36898.1"/>
    </source>
</evidence>
<feature type="domain" description="PIN" evidence="1">
    <location>
        <begin position="9"/>
        <end position="93"/>
    </location>
</feature>
<dbReference type="EMBL" id="DS999411">
    <property type="protein sequence ID" value="EED36898.1"/>
    <property type="molecule type" value="Genomic_DNA"/>
</dbReference>
<dbReference type="STRING" id="565045.NOR51B_2851"/>
<dbReference type="InterPro" id="IPR029060">
    <property type="entry name" value="PIN-like_dom_sf"/>
</dbReference>
<dbReference type="HOGENOM" id="CLU_135601_0_0_6"/>
<dbReference type="AlphaFoldDB" id="B8KV22"/>
<dbReference type="Proteomes" id="UP000004699">
    <property type="component" value="Unassembled WGS sequence"/>
</dbReference>
<dbReference type="InterPro" id="IPR002716">
    <property type="entry name" value="PIN_dom"/>
</dbReference>
<sequence length="104" mass="10793">MGECLEGGLLSSVNLCELLQKAEQFGADVAGLDNDLTELGLNIVPFSARQAALAAGLWQATRVSGLSLADRACLALALDTAAPVLTADRAWSALSLPVTVELIR</sequence>
<dbReference type="RefSeq" id="WP_009021639.1">
    <property type="nucleotide sequence ID" value="NZ_DS999411.1"/>
</dbReference>
<evidence type="ECO:0000313" key="3">
    <source>
        <dbReference type="Proteomes" id="UP000004699"/>
    </source>
</evidence>
<gene>
    <name evidence="2" type="ORF">NOR51B_2851</name>
</gene>